<name>A0A8D5ZKB0_9BACL</name>
<feature type="binding site" evidence="3">
    <location>
        <position position="185"/>
    </location>
    <ligand>
        <name>a divalent metal cation</name>
        <dbReference type="ChEBI" id="CHEBI:60240"/>
        <label>2</label>
    </ligand>
</feature>
<proteinExistence type="inferred from homology"/>
<feature type="binding site" evidence="3">
    <location>
        <position position="124"/>
    </location>
    <ligand>
        <name>a divalent metal cation</name>
        <dbReference type="ChEBI" id="CHEBI:60240"/>
        <label>1</label>
    </ligand>
</feature>
<dbReference type="CDD" id="cd00530">
    <property type="entry name" value="PTE"/>
    <property type="match status" value="1"/>
</dbReference>
<accession>A0A8D5ZKB0</accession>
<dbReference type="PANTHER" id="PTHR10819">
    <property type="entry name" value="PHOSPHOTRIESTERASE-RELATED"/>
    <property type="match status" value="1"/>
</dbReference>
<feature type="binding site" evidence="3">
    <location>
        <position position="13"/>
    </location>
    <ligand>
        <name>a divalent metal cation</name>
        <dbReference type="ChEBI" id="CHEBI:60240"/>
        <label>1</label>
    </ligand>
</feature>
<sequence length="297" mass="33367">MEYIDGYTFMHEHIFVDLSGVKENLDCRLDCFADTVEELKRLARQGVRNIVEVTNIGMGRNVEYMERVARESGMNLIYSTGFYKEPFYPEYVKEKTADELAAIMIGDIVNGMDGTGIKASVIGEIGSSKNVIKPTEEKVFRAAAKAHLETGKVITTHTTFGTMGLEQIRLLKEMGVDVNRVIIGHVDLSGDLEYILRLIDSGAYVQFDTIGKNNYLPDETRADILAEIAGRGLDERVMLSLDITRKSHLFNHGGIGYTYLIDHFLPMLKERGVRDQAIENMLRWNPQRILKGGIIAA</sequence>
<feature type="binding site" evidence="3">
    <location>
        <position position="124"/>
    </location>
    <ligand>
        <name>a divalent metal cation</name>
        <dbReference type="ChEBI" id="CHEBI:60240"/>
        <label>2</label>
    </ligand>
</feature>
<dbReference type="PIRSF" id="PIRSF016839">
    <property type="entry name" value="PhP"/>
    <property type="match status" value="1"/>
</dbReference>
<dbReference type="InterPro" id="IPR001559">
    <property type="entry name" value="Phosphotriesterase"/>
</dbReference>
<gene>
    <name evidence="5" type="ORF">JIR001_10970</name>
</gene>
<dbReference type="InterPro" id="IPR032466">
    <property type="entry name" value="Metal_Hydrolase"/>
</dbReference>
<dbReference type="KEGG" id="pabs:JIR001_10970"/>
<dbReference type="Proteomes" id="UP000677436">
    <property type="component" value="Chromosome"/>
</dbReference>
<keyword evidence="1 3" id="KW-0479">Metal-binding</keyword>
<keyword evidence="2 5" id="KW-0378">Hydrolase</keyword>
<evidence type="ECO:0000313" key="5">
    <source>
        <dbReference type="EMBL" id="BCU81314.1"/>
    </source>
</evidence>
<comment type="caution">
    <text evidence="4">Lacks conserved residue(s) required for the propagation of feature annotation.</text>
</comment>
<feature type="binding site" evidence="3">
    <location>
        <position position="157"/>
    </location>
    <ligand>
        <name>a divalent metal cation</name>
        <dbReference type="ChEBI" id="CHEBI:60240"/>
        <label>2</label>
    </ligand>
</feature>
<reference evidence="5" key="1">
    <citation type="journal article" date="2013" name="Int. J. Syst. Evol. Microbiol.">
        <title>Polycladomyces abyssicola gen. nov., sp. nov., a thermophilic filamentous bacterium isolated from hemipelagic sediment.</title>
        <authorList>
            <person name="Tsubouchi T."/>
            <person name="Shimane Y."/>
            <person name="Mori K."/>
            <person name="Usui K."/>
            <person name="Hiraki T."/>
            <person name="Tame A."/>
            <person name="Uematsu K."/>
            <person name="Maruyama T."/>
            <person name="Hatada Y."/>
        </authorList>
    </citation>
    <scope>NUCLEOTIDE SEQUENCE</scope>
    <source>
        <strain evidence="5">JIR-001</strain>
    </source>
</reference>
<comment type="similarity">
    <text evidence="4">Belongs to the metallo-dependent hydrolases superfamily. Phosphotriesterase family.</text>
</comment>
<dbReference type="SUPFAM" id="SSF51556">
    <property type="entry name" value="Metallo-dependent hydrolases"/>
    <property type="match status" value="1"/>
</dbReference>
<organism evidence="5 6">
    <name type="scientific">Polycladomyces abyssicola</name>
    <dbReference type="NCBI Taxonomy" id="1125966"/>
    <lineage>
        <taxon>Bacteria</taxon>
        <taxon>Bacillati</taxon>
        <taxon>Bacillota</taxon>
        <taxon>Bacilli</taxon>
        <taxon>Bacillales</taxon>
        <taxon>Thermoactinomycetaceae</taxon>
        <taxon>Polycladomyces</taxon>
    </lineage>
</organism>
<dbReference type="GO" id="GO:0008270">
    <property type="term" value="F:zinc ion binding"/>
    <property type="evidence" value="ECO:0007669"/>
    <property type="project" value="InterPro"/>
</dbReference>
<dbReference type="AlphaFoldDB" id="A0A8D5ZKB0"/>
<reference evidence="5" key="2">
    <citation type="journal article" date="2021" name="Microbiol. Resour. Announc.">
        <title>Complete Genome Sequence of Polycladomyces abyssicola JIR-001T, Isolated from Hemipelagic Sediment in Deep Seawater.</title>
        <authorList>
            <person name="Tsubouchi T."/>
            <person name="Kaneko Y."/>
        </authorList>
    </citation>
    <scope>NUCLEOTIDE SEQUENCE</scope>
    <source>
        <strain evidence="5">JIR-001</strain>
    </source>
</reference>
<evidence type="ECO:0000313" key="6">
    <source>
        <dbReference type="Proteomes" id="UP000677436"/>
    </source>
</evidence>
<evidence type="ECO:0000256" key="3">
    <source>
        <dbReference type="PIRSR" id="PIRSR601559-52"/>
    </source>
</evidence>
<dbReference type="PANTHER" id="PTHR10819:SF3">
    <property type="entry name" value="PHOSPHOTRIESTERASE-RELATED PROTEIN"/>
    <property type="match status" value="1"/>
</dbReference>
<comment type="cofactor">
    <cofactor evidence="3">
        <name>a divalent metal cation</name>
        <dbReference type="ChEBI" id="CHEBI:60240"/>
    </cofactor>
    <text evidence="3">Binds 2 divalent metal cations per subunit.</text>
</comment>
<evidence type="ECO:0000256" key="1">
    <source>
        <dbReference type="ARBA" id="ARBA00022723"/>
    </source>
</evidence>
<feature type="binding site" evidence="3">
    <location>
        <position position="242"/>
    </location>
    <ligand>
        <name>a divalent metal cation</name>
        <dbReference type="ChEBI" id="CHEBI:60240"/>
        <label>1</label>
    </ligand>
</feature>
<dbReference type="EMBL" id="AP024601">
    <property type="protein sequence ID" value="BCU81314.1"/>
    <property type="molecule type" value="Genomic_DNA"/>
</dbReference>
<dbReference type="GO" id="GO:0016787">
    <property type="term" value="F:hydrolase activity"/>
    <property type="evidence" value="ECO:0007669"/>
    <property type="project" value="UniProtKB-KW"/>
</dbReference>
<evidence type="ECO:0000256" key="4">
    <source>
        <dbReference type="PROSITE-ProRule" id="PRU00679"/>
    </source>
</evidence>
<dbReference type="Gene3D" id="3.20.20.140">
    <property type="entry name" value="Metal-dependent hydrolases"/>
    <property type="match status" value="1"/>
</dbReference>
<feature type="binding site" evidence="3">
    <location>
        <position position="11"/>
    </location>
    <ligand>
        <name>a divalent metal cation</name>
        <dbReference type="ChEBI" id="CHEBI:60240"/>
        <label>1</label>
    </ligand>
</feature>
<evidence type="ECO:0000256" key="2">
    <source>
        <dbReference type="ARBA" id="ARBA00022801"/>
    </source>
</evidence>
<dbReference type="Pfam" id="PF02126">
    <property type="entry name" value="PTE"/>
    <property type="match status" value="1"/>
</dbReference>
<protein>
    <submittedName>
        <fullName evidence="5">Hydrolase</fullName>
    </submittedName>
</protein>
<dbReference type="PROSITE" id="PS51347">
    <property type="entry name" value="PHOSPHOTRIESTERASE_2"/>
    <property type="match status" value="1"/>
</dbReference>
<keyword evidence="6" id="KW-1185">Reference proteome</keyword>